<evidence type="ECO:0000313" key="1">
    <source>
        <dbReference type="EMBL" id="MBX71060.1"/>
    </source>
</evidence>
<proteinExistence type="predicted"/>
<dbReference type="EMBL" id="GGEC01090576">
    <property type="protein sequence ID" value="MBX71060.1"/>
    <property type="molecule type" value="Transcribed_RNA"/>
</dbReference>
<protein>
    <submittedName>
        <fullName evidence="1">Uncharacterized protein</fullName>
    </submittedName>
</protein>
<dbReference type="AlphaFoldDB" id="A0A2P2QVL9"/>
<accession>A0A2P2QVL9</accession>
<reference evidence="1" key="1">
    <citation type="submission" date="2018-02" db="EMBL/GenBank/DDBJ databases">
        <title>Rhizophora mucronata_Transcriptome.</title>
        <authorList>
            <person name="Meera S.P."/>
            <person name="Sreeshan A."/>
            <person name="Augustine A."/>
        </authorList>
    </citation>
    <scope>NUCLEOTIDE SEQUENCE</scope>
    <source>
        <tissue evidence="1">Leaf</tissue>
    </source>
</reference>
<sequence>MKYEDKETWKKRVLFVKTHTIILHLLLLY</sequence>
<organism evidence="1">
    <name type="scientific">Rhizophora mucronata</name>
    <name type="common">Asiatic mangrove</name>
    <dbReference type="NCBI Taxonomy" id="61149"/>
    <lineage>
        <taxon>Eukaryota</taxon>
        <taxon>Viridiplantae</taxon>
        <taxon>Streptophyta</taxon>
        <taxon>Embryophyta</taxon>
        <taxon>Tracheophyta</taxon>
        <taxon>Spermatophyta</taxon>
        <taxon>Magnoliopsida</taxon>
        <taxon>eudicotyledons</taxon>
        <taxon>Gunneridae</taxon>
        <taxon>Pentapetalae</taxon>
        <taxon>rosids</taxon>
        <taxon>fabids</taxon>
        <taxon>Malpighiales</taxon>
        <taxon>Rhizophoraceae</taxon>
        <taxon>Rhizophora</taxon>
    </lineage>
</organism>
<name>A0A2P2QVL9_RHIMU</name>